<evidence type="ECO:0000313" key="2">
    <source>
        <dbReference type="Proteomes" id="UP000233160"/>
    </source>
</evidence>
<organism evidence="1 2">
    <name type="scientific">Propithecus coquereli</name>
    <name type="common">Coquerel's sifaka</name>
    <name type="synonym">Propithecus verreauxi coquereli</name>
    <dbReference type="NCBI Taxonomy" id="379532"/>
    <lineage>
        <taxon>Eukaryota</taxon>
        <taxon>Metazoa</taxon>
        <taxon>Chordata</taxon>
        <taxon>Craniata</taxon>
        <taxon>Vertebrata</taxon>
        <taxon>Euteleostomi</taxon>
        <taxon>Mammalia</taxon>
        <taxon>Eutheria</taxon>
        <taxon>Euarchontoglires</taxon>
        <taxon>Primates</taxon>
        <taxon>Strepsirrhini</taxon>
        <taxon>Lemuriformes</taxon>
        <taxon>Indriidae</taxon>
        <taxon>Propithecus</taxon>
    </lineage>
</organism>
<dbReference type="Ensembl" id="ENSPCOT00000009713.1">
    <property type="protein sequence ID" value="ENSPCOP00000002802.1"/>
    <property type="gene ID" value="ENSPCOG00000008571.1"/>
</dbReference>
<reference evidence="1" key="1">
    <citation type="submission" date="2025-08" db="UniProtKB">
        <authorList>
            <consortium name="Ensembl"/>
        </authorList>
    </citation>
    <scope>IDENTIFICATION</scope>
</reference>
<reference evidence="1" key="2">
    <citation type="submission" date="2025-09" db="UniProtKB">
        <authorList>
            <consortium name="Ensembl"/>
        </authorList>
    </citation>
    <scope>IDENTIFICATION</scope>
</reference>
<proteinExistence type="predicted"/>
<dbReference type="Proteomes" id="UP000233160">
    <property type="component" value="Unassembled WGS sequence"/>
</dbReference>
<dbReference type="GeneTree" id="ENSGT00980000199570"/>
<accession>A0A2K6EM50</accession>
<sequence length="62" mass="6712">MARRENLVLTFHTPEVPKIKGNRKYQRIISNIPGPSSSSPSSPYSLALAGSSALASLEEEAR</sequence>
<dbReference type="OMA" id="MENREQM"/>
<name>A0A2K6EM50_PROCO</name>
<evidence type="ECO:0000313" key="1">
    <source>
        <dbReference type="Ensembl" id="ENSPCOP00000002802.1"/>
    </source>
</evidence>
<dbReference type="AlphaFoldDB" id="A0A2K6EM50"/>
<protein>
    <submittedName>
        <fullName evidence="1">Uncharacterized protein</fullName>
    </submittedName>
</protein>
<keyword evidence="2" id="KW-1185">Reference proteome</keyword>